<dbReference type="PANTHER" id="PTHR43283:SF7">
    <property type="entry name" value="BETA-LACTAMASE-RELATED DOMAIN-CONTAINING PROTEIN"/>
    <property type="match status" value="1"/>
</dbReference>
<protein>
    <submittedName>
        <fullName evidence="2">Beta-lactamase family protein</fullName>
    </submittedName>
</protein>
<evidence type="ECO:0000313" key="2">
    <source>
        <dbReference type="EMBL" id="HIW86427.1"/>
    </source>
</evidence>
<dbReference type="EMBL" id="DXGE01000034">
    <property type="protein sequence ID" value="HIW86427.1"/>
    <property type="molecule type" value="Genomic_DNA"/>
</dbReference>
<name>A0A9D1UG02_9FIRM</name>
<dbReference type="Pfam" id="PF00144">
    <property type="entry name" value="Beta-lactamase"/>
    <property type="match status" value="1"/>
</dbReference>
<dbReference type="Gene3D" id="3.40.710.10">
    <property type="entry name" value="DD-peptidase/beta-lactamase superfamily"/>
    <property type="match status" value="1"/>
</dbReference>
<comment type="caution">
    <text evidence="2">The sequence shown here is derived from an EMBL/GenBank/DDBJ whole genome shotgun (WGS) entry which is preliminary data.</text>
</comment>
<accession>A0A9D1UG02</accession>
<sequence>MVKLKNTSLAHVTPESVGIKSGALKAFIDEINEKKLGLQSFTVVRHDKVCAQGFFKPYSGDYPHVLYSMSKSVTSTAVGFAVAEGLLSIDDKVYKFFPEYKSAKLPPNNKLTVEMLLTMRSDKLVTLLDEKGGHDWVKQFFDAPFLLPPGTKFNYISENTFMLSAIVTRVTGKSVIDYLDEKMFAPLGIEKPFWEADGNGVNAGGWGLYMKSEDIAKFFLPYIHEGRWIDGTQLIPAEWVKTATAKHTDSVHDGFIDNMCGYGYQFWRNPVANSFRADGLFGQRCFMFPEHDALVVLNCGESEDYKVMKVFWKYFPECFENDALPENEAEHKALLDALESCSVEDMPARPRNAAAEQAVGGRVIKCRSNKYTSVISITVLNMLYNKPGNIDAIRFDFDDEGLLFTWREKEYTNVIRAGMNGEYGVSEITLGDLHYHTYSKAAWQENGTLKLWIRPVETAHVRKFTFEFSENRVKIKNEMSPTFEELTVYYLTFMGMPAKPKTAEKFVENAVHDLGLPVLEPDFGGKFV</sequence>
<dbReference type="Proteomes" id="UP000824205">
    <property type="component" value="Unassembled WGS sequence"/>
</dbReference>
<reference evidence="2" key="2">
    <citation type="submission" date="2021-04" db="EMBL/GenBank/DDBJ databases">
        <authorList>
            <person name="Gilroy R."/>
        </authorList>
    </citation>
    <scope>NUCLEOTIDE SEQUENCE</scope>
    <source>
        <strain evidence="2">421</strain>
    </source>
</reference>
<gene>
    <name evidence="2" type="ORF">IAA48_08030</name>
</gene>
<dbReference type="SUPFAM" id="SSF56601">
    <property type="entry name" value="beta-lactamase/transpeptidase-like"/>
    <property type="match status" value="1"/>
</dbReference>
<organism evidence="2 3">
    <name type="scientific">Candidatus Eubacterium faecipullorum</name>
    <dbReference type="NCBI Taxonomy" id="2838571"/>
    <lineage>
        <taxon>Bacteria</taxon>
        <taxon>Bacillati</taxon>
        <taxon>Bacillota</taxon>
        <taxon>Clostridia</taxon>
        <taxon>Eubacteriales</taxon>
        <taxon>Eubacteriaceae</taxon>
        <taxon>Eubacterium</taxon>
    </lineage>
</organism>
<dbReference type="InterPro" id="IPR012338">
    <property type="entry name" value="Beta-lactam/transpept-like"/>
</dbReference>
<proteinExistence type="predicted"/>
<dbReference type="InterPro" id="IPR001466">
    <property type="entry name" value="Beta-lactam-related"/>
</dbReference>
<dbReference type="AlphaFoldDB" id="A0A9D1UG02"/>
<evidence type="ECO:0000259" key="1">
    <source>
        <dbReference type="Pfam" id="PF00144"/>
    </source>
</evidence>
<feature type="domain" description="Beta-lactamase-related" evidence="1">
    <location>
        <begin position="40"/>
        <end position="297"/>
    </location>
</feature>
<evidence type="ECO:0000313" key="3">
    <source>
        <dbReference type="Proteomes" id="UP000824205"/>
    </source>
</evidence>
<reference evidence="2" key="1">
    <citation type="journal article" date="2021" name="PeerJ">
        <title>Extensive microbial diversity within the chicken gut microbiome revealed by metagenomics and culture.</title>
        <authorList>
            <person name="Gilroy R."/>
            <person name="Ravi A."/>
            <person name="Getino M."/>
            <person name="Pursley I."/>
            <person name="Horton D.L."/>
            <person name="Alikhan N.F."/>
            <person name="Baker D."/>
            <person name="Gharbi K."/>
            <person name="Hall N."/>
            <person name="Watson M."/>
            <person name="Adriaenssens E.M."/>
            <person name="Foster-Nyarko E."/>
            <person name="Jarju S."/>
            <person name="Secka A."/>
            <person name="Antonio M."/>
            <person name="Oren A."/>
            <person name="Chaudhuri R.R."/>
            <person name="La Ragione R."/>
            <person name="Hildebrand F."/>
            <person name="Pallen M.J."/>
        </authorList>
    </citation>
    <scope>NUCLEOTIDE SEQUENCE</scope>
    <source>
        <strain evidence="2">421</strain>
    </source>
</reference>
<dbReference type="InterPro" id="IPR050789">
    <property type="entry name" value="Diverse_Enzym_Activities"/>
</dbReference>
<dbReference type="PANTHER" id="PTHR43283">
    <property type="entry name" value="BETA-LACTAMASE-RELATED"/>
    <property type="match status" value="1"/>
</dbReference>